<keyword evidence="6" id="KW-1185">Reference proteome</keyword>
<dbReference type="AlphaFoldDB" id="A0A8K2A2Z2"/>
<feature type="binding site" evidence="4">
    <location>
        <position position="234"/>
    </location>
    <ligand>
        <name>a divalent metal cation</name>
        <dbReference type="ChEBI" id="CHEBI:60240"/>
        <label>1</label>
    </ligand>
</feature>
<name>A0A8K2A2Z2_9CYAN</name>
<evidence type="ECO:0000313" key="6">
    <source>
        <dbReference type="Proteomes" id="UP000607397"/>
    </source>
</evidence>
<dbReference type="EMBL" id="WVIC01000074">
    <property type="protein sequence ID" value="NCJ08752.1"/>
    <property type="molecule type" value="Genomic_DNA"/>
</dbReference>
<protein>
    <recommendedName>
        <fullName evidence="2">GTP cyclohydrolase 1 type 2 homolog</fullName>
    </recommendedName>
</protein>
<evidence type="ECO:0000313" key="5">
    <source>
        <dbReference type="EMBL" id="NCJ08752.1"/>
    </source>
</evidence>
<comment type="caution">
    <text evidence="5">The sequence shown here is derived from an EMBL/GenBank/DDBJ whole genome shotgun (WGS) entry which is preliminary data.</text>
</comment>
<dbReference type="InterPro" id="IPR036069">
    <property type="entry name" value="DUF34/NIF3_sf"/>
</dbReference>
<evidence type="ECO:0000256" key="1">
    <source>
        <dbReference type="ARBA" id="ARBA00006964"/>
    </source>
</evidence>
<proteinExistence type="inferred from homology"/>
<dbReference type="GO" id="GO:0005737">
    <property type="term" value="C:cytoplasm"/>
    <property type="evidence" value="ECO:0007669"/>
    <property type="project" value="TreeGrafter"/>
</dbReference>
<dbReference type="NCBIfam" id="TIGR00486">
    <property type="entry name" value="YbgI_SA1388"/>
    <property type="match status" value="1"/>
</dbReference>
<dbReference type="SUPFAM" id="SSF102705">
    <property type="entry name" value="NIF3 (NGG1p interacting factor 3)-like"/>
    <property type="match status" value="1"/>
</dbReference>
<dbReference type="PANTHER" id="PTHR13799:SF14">
    <property type="entry name" value="GTP CYCLOHYDROLASE 1 TYPE 2 HOMOLOG"/>
    <property type="match status" value="1"/>
</dbReference>
<dbReference type="Pfam" id="PF01784">
    <property type="entry name" value="DUF34_NIF3"/>
    <property type="match status" value="1"/>
</dbReference>
<dbReference type="PANTHER" id="PTHR13799">
    <property type="entry name" value="NGG1 INTERACTING FACTOR 3"/>
    <property type="match status" value="1"/>
</dbReference>
<feature type="binding site" evidence="4">
    <location>
        <position position="230"/>
    </location>
    <ligand>
        <name>a divalent metal cation</name>
        <dbReference type="ChEBI" id="CHEBI:60240"/>
        <label>1</label>
    </ligand>
</feature>
<accession>A0A8K2A2Z2</accession>
<reference evidence="5" key="1">
    <citation type="submission" date="2019-12" db="EMBL/GenBank/DDBJ databases">
        <title>High-Quality draft genome sequences of three cyanobacteria isolated from the limestone walls of the Old Cathedral of Coimbra.</title>
        <authorList>
            <person name="Tiago I."/>
            <person name="Soares F."/>
            <person name="Portugal A."/>
        </authorList>
    </citation>
    <scope>NUCLEOTIDE SEQUENCE [LARGE SCALE GENOMIC DNA]</scope>
    <source>
        <strain evidence="5">C</strain>
    </source>
</reference>
<keyword evidence="3 4" id="KW-0479">Metal-binding</keyword>
<organism evidence="5 6">
    <name type="scientific">Petrachloros mirabilis ULC683</name>
    <dbReference type="NCBI Taxonomy" id="2781853"/>
    <lineage>
        <taxon>Bacteria</taxon>
        <taxon>Bacillati</taxon>
        <taxon>Cyanobacteriota</taxon>
        <taxon>Cyanophyceae</taxon>
        <taxon>Synechococcales</taxon>
        <taxon>Petrachlorosaceae</taxon>
        <taxon>Petrachloros</taxon>
        <taxon>Petrachloros mirabilis</taxon>
    </lineage>
</organism>
<evidence type="ECO:0000256" key="4">
    <source>
        <dbReference type="PIRSR" id="PIRSR602678-1"/>
    </source>
</evidence>
<comment type="similarity">
    <text evidence="1">Belongs to the GTP cyclohydrolase I type 2/NIF3 family.</text>
</comment>
<feature type="binding site" evidence="4">
    <location>
        <position position="70"/>
    </location>
    <ligand>
        <name>a divalent metal cation</name>
        <dbReference type="ChEBI" id="CHEBI:60240"/>
        <label>1</label>
    </ligand>
</feature>
<feature type="binding site" evidence="4">
    <location>
        <position position="71"/>
    </location>
    <ligand>
        <name>a divalent metal cation</name>
        <dbReference type="ChEBI" id="CHEBI:60240"/>
        <label>1</label>
    </ligand>
</feature>
<feature type="binding site" evidence="4">
    <location>
        <position position="109"/>
    </location>
    <ligand>
        <name>a divalent metal cation</name>
        <dbReference type="ChEBI" id="CHEBI:60240"/>
        <label>1</label>
    </ligand>
</feature>
<sequence length="281" mass="30572">MKIVDLIQWFESWNNPDWQESWDNCGWQIQPGVLDQSARVLVCLTPTLAVMEEALSLQAQGIPVNLIFAHHPLIFSPLKSVCQGTPIGEMIHLAITHQIGVYTAHTNFDQVADGTADVLAQLLNLENVEPVVPTQLGLGYGRVGNLAEPLPLAALLPQIQATLNPATLISSPTTDPQMQIKRLAVLGGSGASFIPAVVKSGAQAYLTSDCKFHQFQESRDRNLILIDAGHYATERPACGRLVEKFQTLGLAWAQLSKSDEDFRQVAESGIGKLSVSMPELT</sequence>
<dbReference type="Proteomes" id="UP000607397">
    <property type="component" value="Unassembled WGS sequence"/>
</dbReference>
<dbReference type="InterPro" id="IPR002678">
    <property type="entry name" value="DUF34/NIF3"/>
</dbReference>
<gene>
    <name evidence="5" type="ORF">GS597_20015</name>
</gene>
<dbReference type="FunFam" id="3.40.1390.30:FF:000001">
    <property type="entry name" value="GTP cyclohydrolase 1 type 2"/>
    <property type="match status" value="1"/>
</dbReference>
<dbReference type="GO" id="GO:0046872">
    <property type="term" value="F:metal ion binding"/>
    <property type="evidence" value="ECO:0007669"/>
    <property type="project" value="UniProtKB-KW"/>
</dbReference>
<evidence type="ECO:0000256" key="2">
    <source>
        <dbReference type="ARBA" id="ARBA00022112"/>
    </source>
</evidence>
<dbReference type="RefSeq" id="WP_161827222.1">
    <property type="nucleotide sequence ID" value="NZ_WVIC01000074.1"/>
</dbReference>
<evidence type="ECO:0000256" key="3">
    <source>
        <dbReference type="ARBA" id="ARBA00022723"/>
    </source>
</evidence>
<dbReference type="Gene3D" id="3.40.1390.30">
    <property type="entry name" value="NIF3 (NGG1p interacting factor 3)-like"/>
    <property type="match status" value="2"/>
</dbReference>